<dbReference type="InterPro" id="IPR036388">
    <property type="entry name" value="WH-like_DNA-bd_sf"/>
</dbReference>
<dbReference type="GO" id="GO:0003677">
    <property type="term" value="F:DNA binding"/>
    <property type="evidence" value="ECO:0007669"/>
    <property type="project" value="UniProtKB-KW"/>
</dbReference>
<dbReference type="EMBL" id="QWKH01000007">
    <property type="protein sequence ID" value="NBI33845.1"/>
    <property type="molecule type" value="Genomic_DNA"/>
</dbReference>
<dbReference type="Gene3D" id="3.40.190.10">
    <property type="entry name" value="Periplasmic binding protein-like II"/>
    <property type="match status" value="2"/>
</dbReference>
<protein>
    <submittedName>
        <fullName evidence="6">LysR family transcriptional regulator</fullName>
    </submittedName>
</protein>
<evidence type="ECO:0000259" key="5">
    <source>
        <dbReference type="PROSITE" id="PS50931"/>
    </source>
</evidence>
<keyword evidence="2" id="KW-0805">Transcription regulation</keyword>
<sequence>MEYMLVKAVRLLVSETERAWSDSERAYRFCPRLRRRQFSMMFSGEAVRNASVEGDAMDIRLCEELVVLSESLSFRKASERLFLTQSTLSKHVAAAEREVGFRIFERSSQGVELTAGGRVLVEDLRQVVALYGSSLDRARACQAKADAVVRVAGPLLNPRIASVISEAALRVSHSQEAVFQLAMVETGVRDCPVKLMRREVDVAVGFWFDDDLPELHCEHLFSIPFGIACHATSPLATKSHLSFDDLANAHMISYPMQDREAYHAYVRKVRKRHGIDMPIEHLEPDTLCFPQTTDSVIFGVFFPDYVRFGGDIVTRPLDDCAERFEVFAMCRADETRSAVLSLFDAIVAEARGQN</sequence>
<reference evidence="6" key="1">
    <citation type="submission" date="2018-08" db="EMBL/GenBank/DDBJ databases">
        <title>Murine metabolic-syndrome-specific gut microbial biobank.</title>
        <authorList>
            <person name="Liu C."/>
        </authorList>
    </citation>
    <scope>NUCLEOTIDE SEQUENCE [LARGE SCALE GENOMIC DNA]</scope>
    <source>
        <strain evidence="6">Z82</strain>
    </source>
</reference>
<dbReference type="Pfam" id="PF03466">
    <property type="entry name" value="LysR_substrate"/>
    <property type="match status" value="1"/>
</dbReference>
<dbReference type="PANTHER" id="PTHR30346:SF17">
    <property type="entry name" value="LYSR FAMILY TRANSCRIPTIONAL REGULATOR"/>
    <property type="match status" value="1"/>
</dbReference>
<evidence type="ECO:0000256" key="4">
    <source>
        <dbReference type="ARBA" id="ARBA00023163"/>
    </source>
</evidence>
<dbReference type="AlphaFoldDB" id="A0A7C9N861"/>
<evidence type="ECO:0000313" key="6">
    <source>
        <dbReference type="EMBL" id="NBI33845.1"/>
    </source>
</evidence>
<dbReference type="GO" id="GO:0003700">
    <property type="term" value="F:DNA-binding transcription factor activity"/>
    <property type="evidence" value="ECO:0007669"/>
    <property type="project" value="InterPro"/>
</dbReference>
<dbReference type="Gene3D" id="1.10.10.10">
    <property type="entry name" value="Winged helix-like DNA-binding domain superfamily/Winged helix DNA-binding domain"/>
    <property type="match status" value="1"/>
</dbReference>
<dbReference type="InterPro" id="IPR005119">
    <property type="entry name" value="LysR_subst-bd"/>
</dbReference>
<keyword evidence="4" id="KW-0804">Transcription</keyword>
<dbReference type="PROSITE" id="PS50931">
    <property type="entry name" value="HTH_LYSR"/>
    <property type="match status" value="1"/>
</dbReference>
<dbReference type="SUPFAM" id="SSF53850">
    <property type="entry name" value="Periplasmic binding protein-like II"/>
    <property type="match status" value="1"/>
</dbReference>
<dbReference type="GO" id="GO:0032993">
    <property type="term" value="C:protein-DNA complex"/>
    <property type="evidence" value="ECO:0007669"/>
    <property type="project" value="TreeGrafter"/>
</dbReference>
<dbReference type="SUPFAM" id="SSF46785">
    <property type="entry name" value="Winged helix' DNA-binding domain"/>
    <property type="match status" value="1"/>
</dbReference>
<gene>
    <name evidence="6" type="ORF">D1639_02095</name>
</gene>
<evidence type="ECO:0000256" key="1">
    <source>
        <dbReference type="ARBA" id="ARBA00009437"/>
    </source>
</evidence>
<feature type="domain" description="HTH lysR-type" evidence="5">
    <location>
        <begin position="57"/>
        <end position="114"/>
    </location>
</feature>
<accession>A0A7C9N861</accession>
<comment type="similarity">
    <text evidence="1">Belongs to the LysR transcriptional regulatory family.</text>
</comment>
<keyword evidence="3" id="KW-0238">DNA-binding</keyword>
<dbReference type="InterPro" id="IPR036390">
    <property type="entry name" value="WH_DNA-bd_sf"/>
</dbReference>
<organism evidence="6">
    <name type="scientific">Muribaculaceae bacterium Z82</name>
    <dbReference type="NCBI Taxonomy" id="2304548"/>
    <lineage>
        <taxon>Bacteria</taxon>
        <taxon>Pseudomonadati</taxon>
        <taxon>Bacteroidota</taxon>
        <taxon>Bacteroidia</taxon>
        <taxon>Bacteroidales</taxon>
        <taxon>Muribaculaceae</taxon>
    </lineage>
</organism>
<comment type="caution">
    <text evidence="6">The sequence shown here is derived from an EMBL/GenBank/DDBJ whole genome shotgun (WGS) entry which is preliminary data.</text>
</comment>
<dbReference type="PANTHER" id="PTHR30346">
    <property type="entry name" value="TRANSCRIPTIONAL DUAL REGULATOR HCAR-RELATED"/>
    <property type="match status" value="1"/>
</dbReference>
<dbReference type="Pfam" id="PF00126">
    <property type="entry name" value="HTH_1"/>
    <property type="match status" value="1"/>
</dbReference>
<name>A0A7C9N861_9BACT</name>
<proteinExistence type="inferred from homology"/>
<evidence type="ECO:0000256" key="2">
    <source>
        <dbReference type="ARBA" id="ARBA00023015"/>
    </source>
</evidence>
<evidence type="ECO:0000256" key="3">
    <source>
        <dbReference type="ARBA" id="ARBA00023125"/>
    </source>
</evidence>
<dbReference type="InterPro" id="IPR000847">
    <property type="entry name" value="LysR_HTH_N"/>
</dbReference>